<name>A0A0N4Y5S0_NIPBR</name>
<feature type="region of interest" description="Disordered" evidence="1">
    <location>
        <begin position="69"/>
        <end position="91"/>
    </location>
</feature>
<accession>A0A0N4Y5S0</accession>
<feature type="compositionally biased region" description="Low complexity" evidence="1">
    <location>
        <begin position="69"/>
        <end position="81"/>
    </location>
</feature>
<keyword evidence="3" id="KW-1185">Reference proteome</keyword>
<dbReference type="WBParaSite" id="NBR_0001137201-mRNA-1">
    <property type="protein sequence ID" value="NBR_0001137201-mRNA-1"/>
    <property type="gene ID" value="NBR_0001137201"/>
</dbReference>
<dbReference type="STRING" id="27835.A0A0N4Y5S0"/>
<feature type="region of interest" description="Disordered" evidence="1">
    <location>
        <begin position="1"/>
        <end position="27"/>
    </location>
</feature>
<dbReference type="EMBL" id="UYSL01020512">
    <property type="protein sequence ID" value="VDL74962.1"/>
    <property type="molecule type" value="Genomic_DNA"/>
</dbReference>
<protein>
    <submittedName>
        <fullName evidence="4">Protein transport protein sec16</fullName>
    </submittedName>
</protein>
<evidence type="ECO:0000313" key="2">
    <source>
        <dbReference type="EMBL" id="VDL74962.1"/>
    </source>
</evidence>
<gene>
    <name evidence="2" type="ORF">NBR_LOCUS11373</name>
</gene>
<feature type="region of interest" description="Disordered" evidence="1">
    <location>
        <begin position="222"/>
        <end position="286"/>
    </location>
</feature>
<evidence type="ECO:0000313" key="4">
    <source>
        <dbReference type="WBParaSite" id="NBR_0001137201-mRNA-1"/>
    </source>
</evidence>
<proteinExistence type="predicted"/>
<dbReference type="OMA" id="APKMDKE"/>
<reference evidence="4" key="1">
    <citation type="submission" date="2016-04" db="UniProtKB">
        <authorList>
            <consortium name="WormBaseParasite"/>
        </authorList>
    </citation>
    <scope>IDENTIFICATION</scope>
</reference>
<evidence type="ECO:0000256" key="1">
    <source>
        <dbReference type="SAM" id="MobiDB-lite"/>
    </source>
</evidence>
<dbReference type="Proteomes" id="UP000271162">
    <property type="component" value="Unassembled WGS sequence"/>
</dbReference>
<evidence type="ECO:0000313" key="3">
    <source>
        <dbReference type="Proteomes" id="UP000271162"/>
    </source>
</evidence>
<organism evidence="4">
    <name type="scientific">Nippostrongylus brasiliensis</name>
    <name type="common">Rat hookworm</name>
    <dbReference type="NCBI Taxonomy" id="27835"/>
    <lineage>
        <taxon>Eukaryota</taxon>
        <taxon>Metazoa</taxon>
        <taxon>Ecdysozoa</taxon>
        <taxon>Nematoda</taxon>
        <taxon>Chromadorea</taxon>
        <taxon>Rhabditida</taxon>
        <taxon>Rhabditina</taxon>
        <taxon>Rhabditomorpha</taxon>
        <taxon>Strongyloidea</taxon>
        <taxon>Heligmosomidae</taxon>
        <taxon>Nippostrongylus</taxon>
    </lineage>
</organism>
<sequence length="384" mass="43906">MQMAQAAAAQQQQQQQQNQQQQQQYWWNAQQQQQQQQQYYQDPNYAQYYYPQQQQQAAYQQQYYPNQQAQWPAVQQQQPQQEMPTRPHDASPAQILSMQQPTVPPAPEMGMHDKIYQEMQKKSQGMEFNVPSRPIWTAITPTPETPTGNYDHDAIFQENLKKINENPSLTSTTAAPAVETTTAAEVKQVEGDNVFRDILSVFDEAEKKGEMPTSTEIAFKTSEDEKPISTEAPKMDKEPEKEMVDTAVQVDIPTPSTNIFKSVEDVKPEEVQVSEEERDNQPAPVVIEDRFPRIEDRTTVATEITTAAPDSESDEDMEHDPLAAFLRYFEQEAQKMNDSKSKPPAVVDSEVRKVEDTKPEQPAAVDEPEPHFQGFQNVPRMITV</sequence>
<dbReference type="AlphaFoldDB" id="A0A0N4Y5S0"/>
<reference evidence="2 3" key="2">
    <citation type="submission" date="2018-11" db="EMBL/GenBank/DDBJ databases">
        <authorList>
            <consortium name="Pathogen Informatics"/>
        </authorList>
    </citation>
    <scope>NUCLEOTIDE SEQUENCE [LARGE SCALE GENOMIC DNA]</scope>
</reference>
<feature type="compositionally biased region" description="Basic and acidic residues" evidence="1">
    <location>
        <begin position="349"/>
        <end position="359"/>
    </location>
</feature>
<feature type="region of interest" description="Disordered" evidence="1">
    <location>
        <begin position="334"/>
        <end position="384"/>
    </location>
</feature>
<feature type="compositionally biased region" description="Basic and acidic residues" evidence="1">
    <location>
        <begin position="222"/>
        <end position="244"/>
    </location>
</feature>